<dbReference type="InterPro" id="IPR036259">
    <property type="entry name" value="MFS_trans_sf"/>
</dbReference>
<evidence type="ECO:0000256" key="2">
    <source>
        <dbReference type="ARBA" id="ARBA00022692"/>
    </source>
</evidence>
<gene>
    <name evidence="9" type="ORF">V1264_007736</name>
</gene>
<dbReference type="FunFam" id="1.20.1250.20:FF:000532">
    <property type="entry name" value="SLC (SoLute Carrier) homolog"/>
    <property type="match status" value="1"/>
</dbReference>
<feature type="transmembrane region" description="Helical" evidence="6">
    <location>
        <begin position="113"/>
        <end position="131"/>
    </location>
</feature>
<feature type="chain" id="PRO_5042834848" description="Major facilitator superfamily (MFS) profile domain-containing protein" evidence="7">
    <location>
        <begin position="23"/>
        <end position="750"/>
    </location>
</feature>
<organism evidence="9 10">
    <name type="scientific">Littorina saxatilis</name>
    <dbReference type="NCBI Taxonomy" id="31220"/>
    <lineage>
        <taxon>Eukaryota</taxon>
        <taxon>Metazoa</taxon>
        <taxon>Spiralia</taxon>
        <taxon>Lophotrochozoa</taxon>
        <taxon>Mollusca</taxon>
        <taxon>Gastropoda</taxon>
        <taxon>Caenogastropoda</taxon>
        <taxon>Littorinimorpha</taxon>
        <taxon>Littorinoidea</taxon>
        <taxon>Littorinidae</taxon>
        <taxon>Littorina</taxon>
    </lineage>
</organism>
<evidence type="ECO:0000256" key="3">
    <source>
        <dbReference type="ARBA" id="ARBA00022989"/>
    </source>
</evidence>
<feature type="transmembrane region" description="Helical" evidence="6">
    <location>
        <begin position="137"/>
        <end position="164"/>
    </location>
</feature>
<evidence type="ECO:0000259" key="8">
    <source>
        <dbReference type="PROSITE" id="PS50850"/>
    </source>
</evidence>
<dbReference type="SUPFAM" id="SSF103473">
    <property type="entry name" value="MFS general substrate transporter"/>
    <property type="match status" value="1"/>
</dbReference>
<evidence type="ECO:0000313" key="10">
    <source>
        <dbReference type="Proteomes" id="UP001374579"/>
    </source>
</evidence>
<dbReference type="GO" id="GO:0022857">
    <property type="term" value="F:transmembrane transporter activity"/>
    <property type="evidence" value="ECO:0007669"/>
    <property type="project" value="InterPro"/>
</dbReference>
<protein>
    <recommendedName>
        <fullName evidence="8">Major facilitator superfamily (MFS) profile domain-containing protein</fullName>
    </recommendedName>
</protein>
<dbReference type="EMBL" id="JBAMIC010000019">
    <property type="protein sequence ID" value="KAK7094065.1"/>
    <property type="molecule type" value="Genomic_DNA"/>
</dbReference>
<feature type="transmembrane region" description="Helical" evidence="6">
    <location>
        <begin position="271"/>
        <end position="295"/>
    </location>
</feature>
<dbReference type="InterPro" id="IPR050382">
    <property type="entry name" value="MFS_Na/Anion_cotransporter"/>
</dbReference>
<feature type="transmembrane region" description="Helical" evidence="6">
    <location>
        <begin position="315"/>
        <end position="334"/>
    </location>
</feature>
<name>A0AAN9AVE2_9CAEN</name>
<keyword evidence="10" id="KW-1185">Reference proteome</keyword>
<dbReference type="GO" id="GO:0006820">
    <property type="term" value="P:monoatomic anion transport"/>
    <property type="evidence" value="ECO:0007669"/>
    <property type="project" value="TreeGrafter"/>
</dbReference>
<evidence type="ECO:0000256" key="4">
    <source>
        <dbReference type="ARBA" id="ARBA00023136"/>
    </source>
</evidence>
<feature type="domain" description="Major facilitator superfamily (MFS) profile" evidence="8">
    <location>
        <begin position="6"/>
        <end position="461"/>
    </location>
</feature>
<dbReference type="PANTHER" id="PTHR11662:SF399">
    <property type="entry name" value="FI19708P1-RELATED"/>
    <property type="match status" value="1"/>
</dbReference>
<evidence type="ECO:0000256" key="7">
    <source>
        <dbReference type="SAM" id="SignalP"/>
    </source>
</evidence>
<feature type="transmembrane region" description="Helical" evidence="6">
    <location>
        <begin position="176"/>
        <end position="200"/>
    </location>
</feature>
<dbReference type="GO" id="GO:0016020">
    <property type="term" value="C:membrane"/>
    <property type="evidence" value="ECO:0007669"/>
    <property type="project" value="UniProtKB-SubCell"/>
</dbReference>
<evidence type="ECO:0000256" key="5">
    <source>
        <dbReference type="SAM" id="MobiDB-lite"/>
    </source>
</evidence>
<keyword evidence="7" id="KW-0732">Signal</keyword>
<evidence type="ECO:0000256" key="1">
    <source>
        <dbReference type="ARBA" id="ARBA00004141"/>
    </source>
</evidence>
<feature type="compositionally biased region" description="Polar residues" evidence="5">
    <location>
        <begin position="48"/>
        <end position="71"/>
    </location>
</feature>
<feature type="signal peptide" evidence="7">
    <location>
        <begin position="1"/>
        <end position="22"/>
    </location>
</feature>
<keyword evidence="2 6" id="KW-0812">Transmembrane</keyword>
<feature type="transmembrane region" description="Helical" evidence="6">
    <location>
        <begin position="438"/>
        <end position="456"/>
    </location>
</feature>
<dbReference type="Pfam" id="PF07690">
    <property type="entry name" value="MFS_1"/>
    <property type="match status" value="1"/>
</dbReference>
<sequence>MALQMQLVVVIFILVRMNMPIALVCMIDSSPAQNASLLEPQDMMSPANSSFAAEESQTGERNSSFGTNSTTKRGEFRWESSTQGLVLSAANMLGFVMPLMTDFFSRLVGGKRLLLIGMAMTAICTILQPIGARMSPYILIALRMGVGLAGGMAMPLITEVFSWWSPGEEKVSMVSFAFAGVNIGNILVGVTSGYLCAIPFDNGWPLIFYVHGGICLLWCVMWQICGSIRPEDHPFISEEEKSYILKTRVGMDKSQKRSSPPYKFVLTSRPVWGFLGVMISHYFSVTIVFTYLPLYLSTVFRLNVEEVGLFSSVSYVARFLGTIMWGMLSTLIFSKTHHGTTVCRKLVQCTGFYVSGLSLIALGFINNQAAAFAILILVMVSQSATNASGIIVPLDIAPRYAGFISGLFMTAATIVSSPGPIIASMMTEQGTLEEWRNVFIMVAVVFFVGATIFLVLGSSKLQSWAVPADSDTGEEKNLPLASDLMNRRMTVLTLGPPLSPGDQQKRFQFTITVSEPNLELATVNEEDTSHPTADVNNINNSSTTATSGATTVLNNNVHVEPPALEKSISDTRLRRKVTAVKSTSSAEILPRSQSGNIKGPSYSNPGFEPDMQDAVGLSKNENGSNGALNCKKNGTLENGQKRRFSKNANRLPGLKLDVGKSGEVVFEVGGKVVQSVKTANDIKKGESVNMENDVTKGRGAKNENDVTSKGCSPNTNVGKNADRKTDSDKQFDEVDLGDKNEILNLEQTRL</sequence>
<feature type="transmembrane region" description="Helical" evidence="6">
    <location>
        <begin position="371"/>
        <end position="394"/>
    </location>
</feature>
<evidence type="ECO:0000256" key="6">
    <source>
        <dbReference type="SAM" id="Phobius"/>
    </source>
</evidence>
<dbReference type="InterPro" id="IPR020846">
    <property type="entry name" value="MFS_dom"/>
</dbReference>
<feature type="compositionally biased region" description="Basic and acidic residues" evidence="5">
    <location>
        <begin position="693"/>
        <end position="706"/>
    </location>
</feature>
<feature type="compositionally biased region" description="Polar residues" evidence="5">
    <location>
        <begin position="707"/>
        <end position="718"/>
    </location>
</feature>
<dbReference type="PANTHER" id="PTHR11662">
    <property type="entry name" value="SOLUTE CARRIER FAMILY 17"/>
    <property type="match status" value="1"/>
</dbReference>
<feature type="region of interest" description="Disordered" evidence="5">
    <location>
        <begin position="687"/>
        <end position="737"/>
    </location>
</feature>
<dbReference type="PROSITE" id="PS50850">
    <property type="entry name" value="MFS"/>
    <property type="match status" value="1"/>
</dbReference>
<dbReference type="Gene3D" id="1.20.1250.20">
    <property type="entry name" value="MFS general substrate transporter like domains"/>
    <property type="match status" value="2"/>
</dbReference>
<reference evidence="9 10" key="1">
    <citation type="submission" date="2024-02" db="EMBL/GenBank/DDBJ databases">
        <title>Chromosome-scale genome assembly of the rough periwinkle Littorina saxatilis.</title>
        <authorList>
            <person name="De Jode A."/>
            <person name="Faria R."/>
            <person name="Formenti G."/>
            <person name="Sims Y."/>
            <person name="Smith T.P."/>
            <person name="Tracey A."/>
            <person name="Wood J.M.D."/>
            <person name="Zagrodzka Z.B."/>
            <person name="Johannesson K."/>
            <person name="Butlin R.K."/>
            <person name="Leder E.H."/>
        </authorList>
    </citation>
    <scope>NUCLEOTIDE SEQUENCE [LARGE SCALE GENOMIC DNA]</scope>
    <source>
        <strain evidence="9">Snail1</strain>
        <tissue evidence="9">Muscle</tissue>
    </source>
</reference>
<feature type="transmembrane region" description="Helical" evidence="6">
    <location>
        <begin position="346"/>
        <end position="365"/>
    </location>
</feature>
<feature type="region of interest" description="Disordered" evidence="5">
    <location>
        <begin position="48"/>
        <end position="76"/>
    </location>
</feature>
<dbReference type="Proteomes" id="UP001374579">
    <property type="component" value="Unassembled WGS sequence"/>
</dbReference>
<feature type="compositionally biased region" description="Basic and acidic residues" evidence="5">
    <location>
        <begin position="720"/>
        <end position="737"/>
    </location>
</feature>
<feature type="transmembrane region" description="Helical" evidence="6">
    <location>
        <begin position="406"/>
        <end position="426"/>
    </location>
</feature>
<keyword evidence="4 6" id="KW-0472">Membrane</keyword>
<keyword evidence="3 6" id="KW-1133">Transmembrane helix</keyword>
<comment type="subcellular location">
    <subcellularLocation>
        <location evidence="1">Membrane</location>
        <topology evidence="1">Multi-pass membrane protein</topology>
    </subcellularLocation>
</comment>
<feature type="transmembrane region" description="Helical" evidence="6">
    <location>
        <begin position="206"/>
        <end position="225"/>
    </location>
</feature>
<comment type="caution">
    <text evidence="9">The sequence shown here is derived from an EMBL/GenBank/DDBJ whole genome shotgun (WGS) entry which is preliminary data.</text>
</comment>
<accession>A0AAN9AVE2</accession>
<dbReference type="AlphaFoldDB" id="A0AAN9AVE2"/>
<evidence type="ECO:0000313" key="9">
    <source>
        <dbReference type="EMBL" id="KAK7094065.1"/>
    </source>
</evidence>
<dbReference type="InterPro" id="IPR011701">
    <property type="entry name" value="MFS"/>
</dbReference>
<proteinExistence type="predicted"/>